<comment type="caution">
    <text evidence="2">The sequence shown here is derived from an EMBL/GenBank/DDBJ whole genome shotgun (WGS) entry which is preliminary data.</text>
</comment>
<dbReference type="Proteomes" id="UP001374584">
    <property type="component" value="Unassembled WGS sequence"/>
</dbReference>
<sequence length="116" mass="13136">MPVTFSLLPALPHSPTFHVFKPARPAPCRKTFPLSQALSRFPLHSSTQHQLPPSLSFSLPLCFGVWTHFTTWFLCVTLFCAVLVSLIHQCTCVFVHPSQHFNAMLLFFFSSSILFN</sequence>
<keyword evidence="1" id="KW-1133">Transmembrane helix</keyword>
<dbReference type="EMBL" id="JAYMYR010000005">
    <property type="protein sequence ID" value="KAK7365086.1"/>
    <property type="molecule type" value="Genomic_DNA"/>
</dbReference>
<keyword evidence="3" id="KW-1185">Reference proteome</keyword>
<evidence type="ECO:0000313" key="3">
    <source>
        <dbReference type="Proteomes" id="UP001374584"/>
    </source>
</evidence>
<name>A0AAN9N2G3_PHACN</name>
<feature type="transmembrane region" description="Helical" evidence="1">
    <location>
        <begin position="65"/>
        <end position="87"/>
    </location>
</feature>
<feature type="transmembrane region" description="Helical" evidence="1">
    <location>
        <begin position="99"/>
        <end position="115"/>
    </location>
</feature>
<gene>
    <name evidence="2" type="ORF">VNO80_13890</name>
</gene>
<proteinExistence type="predicted"/>
<organism evidence="2 3">
    <name type="scientific">Phaseolus coccineus</name>
    <name type="common">Scarlet runner bean</name>
    <name type="synonym">Phaseolus multiflorus</name>
    <dbReference type="NCBI Taxonomy" id="3886"/>
    <lineage>
        <taxon>Eukaryota</taxon>
        <taxon>Viridiplantae</taxon>
        <taxon>Streptophyta</taxon>
        <taxon>Embryophyta</taxon>
        <taxon>Tracheophyta</taxon>
        <taxon>Spermatophyta</taxon>
        <taxon>Magnoliopsida</taxon>
        <taxon>eudicotyledons</taxon>
        <taxon>Gunneridae</taxon>
        <taxon>Pentapetalae</taxon>
        <taxon>rosids</taxon>
        <taxon>fabids</taxon>
        <taxon>Fabales</taxon>
        <taxon>Fabaceae</taxon>
        <taxon>Papilionoideae</taxon>
        <taxon>50 kb inversion clade</taxon>
        <taxon>NPAAA clade</taxon>
        <taxon>indigoferoid/millettioid clade</taxon>
        <taxon>Phaseoleae</taxon>
        <taxon>Phaseolus</taxon>
    </lineage>
</organism>
<dbReference type="AlphaFoldDB" id="A0AAN9N2G3"/>
<evidence type="ECO:0000313" key="2">
    <source>
        <dbReference type="EMBL" id="KAK7365086.1"/>
    </source>
</evidence>
<reference evidence="2 3" key="1">
    <citation type="submission" date="2024-01" db="EMBL/GenBank/DDBJ databases">
        <title>The genomes of 5 underutilized Papilionoideae crops provide insights into root nodulation and disease resistanc.</title>
        <authorList>
            <person name="Jiang F."/>
        </authorList>
    </citation>
    <scope>NUCLEOTIDE SEQUENCE [LARGE SCALE GENOMIC DNA]</scope>
    <source>
        <strain evidence="2">JINMINGXINNONG_FW02</strain>
        <tissue evidence="2">Leaves</tissue>
    </source>
</reference>
<evidence type="ECO:0000256" key="1">
    <source>
        <dbReference type="SAM" id="Phobius"/>
    </source>
</evidence>
<accession>A0AAN9N2G3</accession>
<keyword evidence="1" id="KW-0812">Transmembrane</keyword>
<protein>
    <submittedName>
        <fullName evidence="2">Uncharacterized protein</fullName>
    </submittedName>
</protein>
<keyword evidence="1" id="KW-0472">Membrane</keyword>